<dbReference type="InterPro" id="IPR007138">
    <property type="entry name" value="ABM_dom"/>
</dbReference>
<feature type="domain" description="ABM" evidence="1">
    <location>
        <begin position="7"/>
        <end position="70"/>
    </location>
</feature>
<dbReference type="EMBL" id="FNNP01000013">
    <property type="protein sequence ID" value="SDX86151.1"/>
    <property type="molecule type" value="Genomic_DNA"/>
</dbReference>
<dbReference type="Proteomes" id="UP000183400">
    <property type="component" value="Unassembled WGS sequence"/>
</dbReference>
<dbReference type="STRING" id="985054.SAMN05444358_11357"/>
<proteinExistence type="predicted"/>
<sequence length="120" mass="13287">MPVPQIVTIVGYMTVPETHADAFRKNCADMIELRNQEPGHLVSAYSFGADGTVVSREDYDSADAVIRHMELGSHIFESTQDLVSITGVELHGPAIELEKLRDLFSGISPGFFVTEFGFRR</sequence>
<keyword evidence="2" id="KW-0560">Oxidoreductase</keyword>
<evidence type="ECO:0000259" key="1">
    <source>
        <dbReference type="Pfam" id="PF03992"/>
    </source>
</evidence>
<accession>A0A1H3F595</accession>
<evidence type="ECO:0000313" key="3">
    <source>
        <dbReference type="Proteomes" id="UP000183400"/>
    </source>
</evidence>
<dbReference type="GO" id="GO:0004497">
    <property type="term" value="F:monooxygenase activity"/>
    <property type="evidence" value="ECO:0007669"/>
    <property type="project" value="UniProtKB-KW"/>
</dbReference>
<name>A0A1H3F595_9RHOB</name>
<dbReference type="RefSeq" id="WP_074739178.1">
    <property type="nucleotide sequence ID" value="NZ_FNNP01000013.1"/>
</dbReference>
<protein>
    <submittedName>
        <fullName evidence="2">Antibiotic biosynthesis monooxygenase</fullName>
    </submittedName>
</protein>
<gene>
    <name evidence="2" type="ORF">SAMN05444358_11357</name>
</gene>
<dbReference type="SUPFAM" id="SSF54909">
    <property type="entry name" value="Dimeric alpha+beta barrel"/>
    <property type="match status" value="1"/>
</dbReference>
<keyword evidence="2" id="KW-0503">Monooxygenase</keyword>
<reference evidence="3" key="1">
    <citation type="submission" date="2016-10" db="EMBL/GenBank/DDBJ databases">
        <authorList>
            <person name="Varghese N."/>
            <person name="Submissions S."/>
        </authorList>
    </citation>
    <scope>NUCLEOTIDE SEQUENCE [LARGE SCALE GENOMIC DNA]</scope>
    <source>
        <strain evidence="3">DSM 27839</strain>
    </source>
</reference>
<dbReference type="InterPro" id="IPR011008">
    <property type="entry name" value="Dimeric_a/b-barrel"/>
</dbReference>
<organism evidence="2 3">
    <name type="scientific">Ruegeria halocynthiae</name>
    <dbReference type="NCBI Taxonomy" id="985054"/>
    <lineage>
        <taxon>Bacteria</taxon>
        <taxon>Pseudomonadati</taxon>
        <taxon>Pseudomonadota</taxon>
        <taxon>Alphaproteobacteria</taxon>
        <taxon>Rhodobacterales</taxon>
        <taxon>Roseobacteraceae</taxon>
        <taxon>Ruegeria</taxon>
    </lineage>
</organism>
<keyword evidence="3" id="KW-1185">Reference proteome</keyword>
<dbReference type="OrthoDB" id="540574at2"/>
<evidence type="ECO:0000313" key="2">
    <source>
        <dbReference type="EMBL" id="SDX86151.1"/>
    </source>
</evidence>
<dbReference type="AlphaFoldDB" id="A0A1H3F595"/>
<dbReference type="Pfam" id="PF03992">
    <property type="entry name" value="ABM"/>
    <property type="match status" value="1"/>
</dbReference>